<evidence type="ECO:0000256" key="10">
    <source>
        <dbReference type="HAMAP-Rule" id="MF_00019"/>
    </source>
</evidence>
<keyword evidence="4 10" id="KW-0808">Transferase</keyword>
<comment type="caution">
    <text evidence="11">The sequence shown here is derived from an EMBL/GenBank/DDBJ whole genome shotgun (WGS) entry which is preliminary data.</text>
</comment>
<evidence type="ECO:0000256" key="1">
    <source>
        <dbReference type="ARBA" id="ARBA00001232"/>
    </source>
</evidence>
<comment type="catalytic activity">
    <reaction evidence="1 10">
        <text>a fatty acyl-[ACP] + phosphate = an acyl phosphate + holo-[ACP]</text>
        <dbReference type="Rhea" id="RHEA:42292"/>
        <dbReference type="Rhea" id="RHEA-COMP:9685"/>
        <dbReference type="Rhea" id="RHEA-COMP:14125"/>
        <dbReference type="ChEBI" id="CHEBI:43474"/>
        <dbReference type="ChEBI" id="CHEBI:59918"/>
        <dbReference type="ChEBI" id="CHEBI:64479"/>
        <dbReference type="ChEBI" id="CHEBI:138651"/>
        <dbReference type="EC" id="2.3.1.274"/>
    </reaction>
</comment>
<accession>A0A2N6SH68</accession>
<comment type="similarity">
    <text evidence="10">Belongs to the PlsX family.</text>
</comment>
<dbReference type="HAMAP" id="MF_00019">
    <property type="entry name" value="PlsX"/>
    <property type="match status" value="1"/>
</dbReference>
<keyword evidence="3 10" id="KW-0444">Lipid biosynthesis</keyword>
<evidence type="ECO:0000256" key="5">
    <source>
        <dbReference type="ARBA" id="ARBA00023098"/>
    </source>
</evidence>
<gene>
    <name evidence="10" type="primary">plsX</name>
    <name evidence="11" type="ORF">CJ218_01670</name>
</gene>
<dbReference type="RefSeq" id="WP_102189397.1">
    <property type="nucleotide sequence ID" value="NZ_PNGT01000001.1"/>
</dbReference>
<proteinExistence type="inferred from homology"/>
<dbReference type="PANTHER" id="PTHR30100">
    <property type="entry name" value="FATTY ACID/PHOSPHOLIPID SYNTHESIS PROTEIN PLSX"/>
    <property type="match status" value="1"/>
</dbReference>
<evidence type="ECO:0000256" key="4">
    <source>
        <dbReference type="ARBA" id="ARBA00022679"/>
    </source>
</evidence>
<comment type="function">
    <text evidence="10">Catalyzes the reversible formation of acyl-phosphate (acyl-PO(4)) from acyl-[acyl-carrier-protein] (acyl-ACP). This enzyme utilizes acyl-ACP as fatty acyl donor, but not acyl-CoA.</text>
</comment>
<keyword evidence="5 10" id="KW-0443">Lipid metabolism</keyword>
<organism evidence="11 12">
    <name type="scientific">Gemella sanguinis</name>
    <dbReference type="NCBI Taxonomy" id="84135"/>
    <lineage>
        <taxon>Bacteria</taxon>
        <taxon>Bacillati</taxon>
        <taxon>Bacillota</taxon>
        <taxon>Bacilli</taxon>
        <taxon>Bacillales</taxon>
        <taxon>Gemellaceae</taxon>
        <taxon>Gemella</taxon>
    </lineage>
</organism>
<evidence type="ECO:0000256" key="8">
    <source>
        <dbReference type="ARBA" id="ARBA00024069"/>
    </source>
</evidence>
<dbReference type="GO" id="GO:0005737">
    <property type="term" value="C:cytoplasm"/>
    <property type="evidence" value="ECO:0007669"/>
    <property type="project" value="UniProtKB-SubCell"/>
</dbReference>
<dbReference type="UniPathway" id="UPA00085"/>
<dbReference type="EC" id="2.3.1.274" evidence="8 10"/>
<evidence type="ECO:0000256" key="6">
    <source>
        <dbReference type="ARBA" id="ARBA00023209"/>
    </source>
</evidence>
<evidence type="ECO:0000313" key="12">
    <source>
        <dbReference type="Proteomes" id="UP000235670"/>
    </source>
</evidence>
<evidence type="ECO:0000313" key="11">
    <source>
        <dbReference type="EMBL" id="PMC53274.1"/>
    </source>
</evidence>
<sequence>MHRIMKIGIDILGVDAPEKIINFINTYKDDEVELYVYGMEKELAKVTKTENVVKNLCTEQVFMEDDSARVHRKKKDASMIRLLEDLKNDVIDVAISGGSTGAFMASSIFMLGRIEGVSKPGLASLLPTRSDHKFLLTDLGANVEAKPEDILNYAKLGQLYMKYIYNIETPSVALLNVGVEETKGNKVYKEAHQLLKSNISNFNGNIESRNILEHTNDIIVSEGFAGNIMLKTIEGVAGSLGKMIKGIFMQNLKTKIGGLLVKSGINAFRKKFDYSEYGGAFLLGIKKPSIKVHGASDENALYYAVQQAKQIHKTKLYDIMIETMEKGEQK</sequence>
<evidence type="ECO:0000256" key="7">
    <source>
        <dbReference type="ARBA" id="ARBA00023264"/>
    </source>
</evidence>
<keyword evidence="11" id="KW-0012">Acyltransferase</keyword>
<evidence type="ECO:0000256" key="2">
    <source>
        <dbReference type="ARBA" id="ARBA00022490"/>
    </source>
</evidence>
<keyword evidence="7 10" id="KW-1208">Phospholipid metabolism</keyword>
<keyword evidence="6 10" id="KW-0594">Phospholipid biosynthesis</keyword>
<dbReference type="SUPFAM" id="SSF53659">
    <property type="entry name" value="Isocitrate/Isopropylmalate dehydrogenase-like"/>
    <property type="match status" value="1"/>
</dbReference>
<reference evidence="11 12" key="1">
    <citation type="submission" date="2017-09" db="EMBL/GenBank/DDBJ databases">
        <title>Bacterial strain isolated from the female urinary microbiota.</title>
        <authorList>
            <person name="Thomas-White K."/>
            <person name="Kumar N."/>
            <person name="Forster S."/>
            <person name="Putonti C."/>
            <person name="Lawley T."/>
            <person name="Wolfe A.J."/>
        </authorList>
    </citation>
    <scope>NUCLEOTIDE SEQUENCE [LARGE SCALE GENOMIC DNA]</scope>
    <source>
        <strain evidence="11 12">UMB0186</strain>
    </source>
</reference>
<dbReference type="STRING" id="84135.GCA_001052115_01707"/>
<dbReference type="InterPro" id="IPR012281">
    <property type="entry name" value="Phospholipid_synth_PlsX-like"/>
</dbReference>
<dbReference type="GO" id="GO:0006633">
    <property type="term" value="P:fatty acid biosynthetic process"/>
    <property type="evidence" value="ECO:0007669"/>
    <property type="project" value="UniProtKB-UniRule"/>
</dbReference>
<comment type="subunit">
    <text evidence="9 10">Homodimer. Probably interacts with PlsY.</text>
</comment>
<dbReference type="InterPro" id="IPR003664">
    <property type="entry name" value="FA_synthesis"/>
</dbReference>
<dbReference type="Pfam" id="PF02504">
    <property type="entry name" value="FA_synthesis"/>
    <property type="match status" value="1"/>
</dbReference>
<evidence type="ECO:0000256" key="3">
    <source>
        <dbReference type="ARBA" id="ARBA00022516"/>
    </source>
</evidence>
<protein>
    <recommendedName>
        <fullName evidence="8 10">Phosphate acyltransferase</fullName>
        <ecNumber evidence="8 10">2.3.1.274</ecNumber>
    </recommendedName>
    <alternativeName>
        <fullName evidence="10">Acyl-ACP phosphotransacylase</fullName>
    </alternativeName>
    <alternativeName>
        <fullName evidence="10">Acyl-[acyl-carrier-protein]--phosphate acyltransferase</fullName>
    </alternativeName>
    <alternativeName>
        <fullName evidence="10">Phosphate-acyl-ACP acyltransferase</fullName>
    </alternativeName>
</protein>
<comment type="subcellular location">
    <subcellularLocation>
        <location evidence="10">Cytoplasm</location>
    </subcellularLocation>
    <text evidence="10">Associated with the membrane possibly through PlsY.</text>
</comment>
<dbReference type="GO" id="GO:0043811">
    <property type="term" value="F:phosphate:acyl-[acyl carrier protein] acyltransferase activity"/>
    <property type="evidence" value="ECO:0007669"/>
    <property type="project" value="UniProtKB-UniRule"/>
</dbReference>
<comment type="pathway">
    <text evidence="10">Lipid metabolism; phospholipid metabolism.</text>
</comment>
<name>A0A2N6SH68_9BACL</name>
<dbReference type="GO" id="GO:0008654">
    <property type="term" value="P:phospholipid biosynthetic process"/>
    <property type="evidence" value="ECO:0007669"/>
    <property type="project" value="UniProtKB-KW"/>
</dbReference>
<dbReference type="Gene3D" id="3.40.718.10">
    <property type="entry name" value="Isopropylmalate Dehydrogenase"/>
    <property type="match status" value="1"/>
</dbReference>
<dbReference type="Proteomes" id="UP000235670">
    <property type="component" value="Unassembled WGS sequence"/>
</dbReference>
<dbReference type="EMBL" id="PNGT01000001">
    <property type="protein sequence ID" value="PMC53274.1"/>
    <property type="molecule type" value="Genomic_DNA"/>
</dbReference>
<dbReference type="OrthoDB" id="9806408at2"/>
<dbReference type="PANTHER" id="PTHR30100:SF1">
    <property type="entry name" value="PHOSPHATE ACYLTRANSFERASE"/>
    <property type="match status" value="1"/>
</dbReference>
<dbReference type="NCBIfam" id="TIGR00182">
    <property type="entry name" value="plsX"/>
    <property type="match status" value="1"/>
</dbReference>
<dbReference type="PIRSF" id="PIRSF002465">
    <property type="entry name" value="Phsphlp_syn_PlsX"/>
    <property type="match status" value="1"/>
</dbReference>
<keyword evidence="2 10" id="KW-0963">Cytoplasm</keyword>
<evidence type="ECO:0000256" key="9">
    <source>
        <dbReference type="ARBA" id="ARBA00046608"/>
    </source>
</evidence>
<dbReference type="AlphaFoldDB" id="A0A2N6SH68"/>